<dbReference type="InterPro" id="IPR000536">
    <property type="entry name" value="Nucl_hrmn_rcpt_lig-bd"/>
</dbReference>
<dbReference type="PANTHER" id="PTHR23323:SF26">
    <property type="entry name" value="VACUOLAR PROTEIN SORTING-ASSOCIATED PROTEIN 18 HOMOLOG"/>
    <property type="match status" value="1"/>
</dbReference>
<dbReference type="GO" id="GO:0007040">
    <property type="term" value="P:lysosome organization"/>
    <property type="evidence" value="ECO:0007669"/>
    <property type="project" value="TreeGrafter"/>
</dbReference>
<dbReference type="GO" id="GO:0006904">
    <property type="term" value="P:vesicle docking involved in exocytosis"/>
    <property type="evidence" value="ECO:0007669"/>
    <property type="project" value="TreeGrafter"/>
</dbReference>
<comment type="subcellular location">
    <subcellularLocation>
        <location evidence="1">Late endosome membrane</location>
        <topology evidence="1">Peripheral membrane protein</topology>
        <orientation evidence="1">Cytoplasmic side</orientation>
    </subcellularLocation>
</comment>
<keyword evidence="11" id="KW-0175">Coiled coil</keyword>
<evidence type="ECO:0000313" key="14">
    <source>
        <dbReference type="Proteomes" id="UP000095282"/>
    </source>
</evidence>
<evidence type="ECO:0000256" key="7">
    <source>
        <dbReference type="ARBA" id="ARBA00023125"/>
    </source>
</evidence>
<feature type="coiled-coil region" evidence="11">
    <location>
        <begin position="1076"/>
        <end position="1113"/>
    </location>
</feature>
<dbReference type="PROSITE" id="PS51843">
    <property type="entry name" value="NR_LBD"/>
    <property type="match status" value="1"/>
</dbReference>
<sequence>MCRACRYSKCLEAGMNPMGVQQKPEASLMLAKMNDAYRNLLATRITVLRGRSLFPRAIDYREAIEQGIKDVPLVANWVSQCFGKDFRELKEKNVLFENFYTRFCQLEITFTSHLKKTPDLIQLPSGDYIDMENLDRFYKDEQQMGKEEIERLFKPFYTMQKRSLILPMISLNLDHFEFLALCTLILWDTSLEGLSKETVLLSAKVKDQVMKELAAHLKNSIKMAAIVNLLPAVERCVRKFQEDMEMTQIFDIYKSSKQFYDLVNGNFFQNGEMLAAINEKTLVHWREGERPQELSLPLQSPDTVAYIHLSPTGFHAIVSTKLGQNFYIHVKSNTVHHLKKLKCLVTAVGWNPDYSKETEVTGPILMGSVKGSVIEMNVGSSGMMTCLKELIGQVALVSEQRAAGGTVAATAAITDIQLFQLTDDDATSPKPKKWLTIIAQMARLIVLSTELDPPAPPVKIGGFTSSASLQAGLMNLNLAEAPPTTTFHTLFQSPLSHTITASKFSEKFKNGYLTMHPMIDPKRYAWISPDGISIGRVNVYAERIQDVLEEEFNIEHRLIEGRLEPPTGIALTDYHILLAYSTRLLALSLLPPHNVALEDAWNQELGPSIGFQTDTTTEFYWLYTSTVAMKYGTNDEARYIWKTYLDRGDYVKALQIARMRKEIEPDALEMVLRRQADFYIQEKNYTAAAEILAQSSEPFESVVLKFLTNSSERKMGLKTLLDKKLERLTRHEDKMRRDALVMWLLNVQLEELAEMRRMKAHSQDPGYGEKLKDTTDHVQRYFMRKNVIESIQTNREAVYRMCVAHADFEMQLFFAHAVKDLRTEIEILMLREQYIEVLELLRSQRISELTYEMLPLLIEHIPKQIIVFLIQTPEISPHKLTPCISLCVKNLEMAIPAIKYLETVFKFQNPNADSKTLHNIYLHLLAKFRKERVLPYLESHGTIRSEIPYDLDFAMRTMEQFNLEEPIVFLYTVAGMYGDAVEKALGFSVDLAKRCALQIEDTEPWLLEQEDYCRQKLDEKGKKAIWLKIGQYYVARGETEQCIQLIQESDHLISIQDLLPIIPKFTKIGTLKPVIVDFLMRNKERLEKLERNMKEATDIASEIRDKQERLKNRTTVVKPSDICAHCTRPISGRPFNVHSCRHFFHRECLESAMIPFLTPEDVSRMRGLIGEEERCLGQMKAEQLAGNQKGGREKQEKYLRIATAISAILGSECPLCGDIAISLIDKPFMSDEEFAVDLNSWIL</sequence>
<evidence type="ECO:0000256" key="4">
    <source>
        <dbReference type="ARBA" id="ARBA00022771"/>
    </source>
</evidence>
<keyword evidence="14" id="KW-1185">Reference proteome</keyword>
<dbReference type="InterPro" id="IPR001628">
    <property type="entry name" value="Znf_hrmn_rcpt"/>
</dbReference>
<evidence type="ECO:0000256" key="8">
    <source>
        <dbReference type="ARBA" id="ARBA00023136"/>
    </source>
</evidence>
<dbReference type="Gene3D" id="1.10.565.10">
    <property type="entry name" value="Retinoid X Receptor"/>
    <property type="match status" value="1"/>
</dbReference>
<organism evidence="14 15">
    <name type="scientific">Caenorhabditis tropicalis</name>
    <dbReference type="NCBI Taxonomy" id="1561998"/>
    <lineage>
        <taxon>Eukaryota</taxon>
        <taxon>Metazoa</taxon>
        <taxon>Ecdysozoa</taxon>
        <taxon>Nematoda</taxon>
        <taxon>Chromadorea</taxon>
        <taxon>Rhabditida</taxon>
        <taxon>Rhabditina</taxon>
        <taxon>Rhabditomorpha</taxon>
        <taxon>Rhabditoidea</taxon>
        <taxon>Rhabditidae</taxon>
        <taxon>Peloderinae</taxon>
        <taxon>Caenorhabditis</taxon>
    </lineage>
</organism>
<evidence type="ECO:0000256" key="3">
    <source>
        <dbReference type="ARBA" id="ARBA00022723"/>
    </source>
</evidence>
<keyword evidence="10" id="KW-0675">Receptor</keyword>
<dbReference type="Pfam" id="PF00104">
    <property type="entry name" value="Hormone_recep"/>
    <property type="match status" value="1"/>
</dbReference>
<keyword evidence="8" id="KW-0472">Membrane</keyword>
<feature type="domain" description="Nuclear receptor" evidence="12">
    <location>
        <begin position="1"/>
        <end position="22"/>
    </location>
</feature>
<feature type="domain" description="NR LBD" evidence="13">
    <location>
        <begin position="25"/>
        <end position="266"/>
    </location>
</feature>
<dbReference type="GO" id="GO:0031902">
    <property type="term" value="C:late endosome membrane"/>
    <property type="evidence" value="ECO:0007669"/>
    <property type="project" value="UniProtKB-SubCell"/>
</dbReference>
<evidence type="ECO:0000256" key="1">
    <source>
        <dbReference type="ARBA" id="ARBA00004492"/>
    </source>
</evidence>
<dbReference type="GO" id="GO:0048284">
    <property type="term" value="P:organelle fusion"/>
    <property type="evidence" value="ECO:0007669"/>
    <property type="project" value="TreeGrafter"/>
</dbReference>
<dbReference type="Pfam" id="PF05131">
    <property type="entry name" value="Pep3_Vps18"/>
    <property type="match status" value="1"/>
</dbReference>
<accession>A0A1I7V0X8</accession>
<dbReference type="Proteomes" id="UP000095282">
    <property type="component" value="Unplaced"/>
</dbReference>
<keyword evidence="5" id="KW-0862">Zinc</keyword>
<dbReference type="Pfam" id="PF26148">
    <property type="entry name" value="VPS18_RING_C"/>
    <property type="match status" value="1"/>
</dbReference>
<evidence type="ECO:0000256" key="11">
    <source>
        <dbReference type="SAM" id="Coils"/>
    </source>
</evidence>
<dbReference type="WBParaSite" id="Csp11.Scaffold630.g21304.t2">
    <property type="protein sequence ID" value="Csp11.Scaffold630.g21304.t2"/>
    <property type="gene ID" value="Csp11.Scaffold630.g21304"/>
</dbReference>
<dbReference type="SUPFAM" id="SSF57716">
    <property type="entry name" value="Glucocorticoid receptor-like (DNA-binding domain)"/>
    <property type="match status" value="1"/>
</dbReference>
<evidence type="ECO:0000256" key="2">
    <source>
        <dbReference type="ARBA" id="ARBA00017338"/>
    </source>
</evidence>
<dbReference type="AlphaFoldDB" id="A0A1I7V0X8"/>
<dbReference type="GO" id="GO:0030897">
    <property type="term" value="C:HOPS complex"/>
    <property type="evidence" value="ECO:0007669"/>
    <property type="project" value="TreeGrafter"/>
</dbReference>
<keyword evidence="7" id="KW-0238">DNA-binding</keyword>
<dbReference type="GO" id="GO:0008333">
    <property type="term" value="P:endosome to lysosome transport"/>
    <property type="evidence" value="ECO:0007669"/>
    <property type="project" value="TreeGrafter"/>
</dbReference>
<keyword evidence="9" id="KW-0804">Transcription</keyword>
<evidence type="ECO:0000256" key="9">
    <source>
        <dbReference type="ARBA" id="ARBA00023163"/>
    </source>
</evidence>
<proteinExistence type="predicted"/>
<evidence type="ECO:0000313" key="15">
    <source>
        <dbReference type="WBParaSite" id="Csp11.Scaffold630.g21304.t2"/>
    </source>
</evidence>
<dbReference type="GO" id="GO:0030674">
    <property type="term" value="F:protein-macromolecule adaptor activity"/>
    <property type="evidence" value="ECO:0007669"/>
    <property type="project" value="TreeGrafter"/>
</dbReference>
<dbReference type="PROSITE" id="PS51030">
    <property type="entry name" value="NUCLEAR_REC_DBD_2"/>
    <property type="match status" value="1"/>
</dbReference>
<evidence type="ECO:0000256" key="10">
    <source>
        <dbReference type="ARBA" id="ARBA00023170"/>
    </source>
</evidence>
<dbReference type="STRING" id="1561998.A0A1I7V0X8"/>
<dbReference type="InterPro" id="IPR035500">
    <property type="entry name" value="NHR-like_dom_sf"/>
</dbReference>
<dbReference type="InterPro" id="IPR007810">
    <property type="entry name" value="Pep3/Vps18_beta-prop"/>
</dbReference>
<keyword evidence="4" id="KW-0863">Zinc-finger</keyword>
<evidence type="ECO:0000256" key="6">
    <source>
        <dbReference type="ARBA" id="ARBA00023015"/>
    </source>
</evidence>
<evidence type="ECO:0000259" key="13">
    <source>
        <dbReference type="PROSITE" id="PS51843"/>
    </source>
</evidence>
<dbReference type="GO" id="GO:0008270">
    <property type="term" value="F:zinc ion binding"/>
    <property type="evidence" value="ECO:0007669"/>
    <property type="project" value="UniProtKB-KW"/>
</dbReference>
<protein>
    <recommendedName>
        <fullName evidence="2">Vacuolar protein sorting-associated protein 18 homolog</fullName>
    </recommendedName>
</protein>
<dbReference type="GO" id="GO:0003700">
    <property type="term" value="F:DNA-binding transcription factor activity"/>
    <property type="evidence" value="ECO:0007669"/>
    <property type="project" value="InterPro"/>
</dbReference>
<reference evidence="15" key="1">
    <citation type="submission" date="2016-11" db="UniProtKB">
        <authorList>
            <consortium name="WormBaseParasite"/>
        </authorList>
    </citation>
    <scope>IDENTIFICATION</scope>
</reference>
<dbReference type="SUPFAM" id="SSF48508">
    <property type="entry name" value="Nuclear receptor ligand-binding domain"/>
    <property type="match status" value="1"/>
</dbReference>
<dbReference type="PANTHER" id="PTHR23323">
    <property type="entry name" value="VACUOLAR PROTEIN SORTING-ASSOCIATED PROTEIN"/>
    <property type="match status" value="1"/>
</dbReference>
<dbReference type="GO" id="GO:0043565">
    <property type="term" value="F:sequence-specific DNA binding"/>
    <property type="evidence" value="ECO:0007669"/>
    <property type="project" value="InterPro"/>
</dbReference>
<dbReference type="InterPro" id="IPR058919">
    <property type="entry name" value="Pep3/Vps18_RING_C"/>
</dbReference>
<name>A0A1I7V0X8_9PELO</name>
<evidence type="ECO:0000256" key="5">
    <source>
        <dbReference type="ARBA" id="ARBA00022833"/>
    </source>
</evidence>
<evidence type="ECO:0000259" key="12">
    <source>
        <dbReference type="PROSITE" id="PS51030"/>
    </source>
</evidence>
<dbReference type="SMART" id="SM00430">
    <property type="entry name" value="HOLI"/>
    <property type="match status" value="1"/>
</dbReference>
<dbReference type="GO" id="GO:0007032">
    <property type="term" value="P:endosome organization"/>
    <property type="evidence" value="ECO:0007669"/>
    <property type="project" value="TreeGrafter"/>
</dbReference>
<keyword evidence="3" id="KW-0479">Metal-binding</keyword>
<keyword evidence="6" id="KW-0805">Transcription regulation</keyword>